<proteinExistence type="predicted"/>
<dbReference type="Proteomes" id="UP001383192">
    <property type="component" value="Unassembled WGS sequence"/>
</dbReference>
<dbReference type="AlphaFoldDB" id="A0AAW0BCP8"/>
<reference evidence="1 2" key="1">
    <citation type="submission" date="2024-01" db="EMBL/GenBank/DDBJ databases">
        <title>A draft genome for a cacao thread blight-causing isolate of Paramarasmius palmivorus.</title>
        <authorList>
            <person name="Baruah I.K."/>
            <person name="Bukari Y."/>
            <person name="Amoako-Attah I."/>
            <person name="Meinhardt L.W."/>
            <person name="Bailey B.A."/>
            <person name="Cohen S.P."/>
        </authorList>
    </citation>
    <scope>NUCLEOTIDE SEQUENCE [LARGE SCALE GENOMIC DNA]</scope>
    <source>
        <strain evidence="1 2">GH-12</strain>
    </source>
</reference>
<protein>
    <submittedName>
        <fullName evidence="1">Uncharacterized protein</fullName>
    </submittedName>
</protein>
<accession>A0AAW0BCP8</accession>
<keyword evidence="2" id="KW-1185">Reference proteome</keyword>
<gene>
    <name evidence="1" type="ORF">VNI00_016633</name>
</gene>
<evidence type="ECO:0000313" key="1">
    <source>
        <dbReference type="EMBL" id="KAK7023594.1"/>
    </source>
</evidence>
<dbReference type="EMBL" id="JAYKXP010000134">
    <property type="protein sequence ID" value="KAK7023594.1"/>
    <property type="molecule type" value="Genomic_DNA"/>
</dbReference>
<name>A0AAW0BCP8_9AGAR</name>
<organism evidence="1 2">
    <name type="scientific">Paramarasmius palmivorus</name>
    <dbReference type="NCBI Taxonomy" id="297713"/>
    <lineage>
        <taxon>Eukaryota</taxon>
        <taxon>Fungi</taxon>
        <taxon>Dikarya</taxon>
        <taxon>Basidiomycota</taxon>
        <taxon>Agaricomycotina</taxon>
        <taxon>Agaricomycetes</taxon>
        <taxon>Agaricomycetidae</taxon>
        <taxon>Agaricales</taxon>
        <taxon>Marasmiineae</taxon>
        <taxon>Marasmiaceae</taxon>
        <taxon>Paramarasmius</taxon>
    </lineage>
</organism>
<evidence type="ECO:0000313" key="2">
    <source>
        <dbReference type="Proteomes" id="UP001383192"/>
    </source>
</evidence>
<sequence length="516" mass="58939">MRTVSTSSKQEAQAYDRITFSEKQLYKKFFPAEKITHFRTVQSNSRALVTGDPVTLHLSRSPQQSTWLKVLVPKEGLLEIGKFMLTVRYHFVEASYYVGSVLTTLTTTTFEDAVKIDCSSHIVAVEETEEDRAIASTYTFRRTDGTTVEIIRTVNEAIDAVLALRTTLDMNFATHNEIISLYPRSSFVEKNAYYVNDPPDTPDASMIQFSTQGWTFATMVSAVTALDPRNELSFKTRHVGDRHCWIVRFDEYLAAPANFISILFISSWHIYSPTPNSVRLIRNQACCEFPPHSLVVTWEVEKALWAHECVTSVDDIYQAYLNSEVDDNRVDPLDSYPEAQFECGSHSLVSELPPEAFAWKLALEDRLRSRTKHDEVVQNTTRFLTKLYPTLETNFNKSSAFVQMRESFAAARELYTVLGAAIQHPTAYTVSTLIKCIEDVNNTRFSSPANFVLQFDFEWEKDRVWTTCHFHVPSHAIEAVKEDLKFWIEEEFTNGCLKVAILPADDKTGKEYLYAT</sequence>
<comment type="caution">
    <text evidence="1">The sequence shown here is derived from an EMBL/GenBank/DDBJ whole genome shotgun (WGS) entry which is preliminary data.</text>
</comment>